<dbReference type="Proteomes" id="UP000249417">
    <property type="component" value="Unassembled WGS sequence"/>
</dbReference>
<gene>
    <name evidence="9" type="ORF">DI551_11275</name>
</gene>
<dbReference type="Gene3D" id="3.60.140.10">
    <property type="entry name" value="CNF1/YfiH-like putative cysteine hydrolases"/>
    <property type="match status" value="1"/>
</dbReference>
<dbReference type="InterPro" id="IPR011324">
    <property type="entry name" value="Cytotoxic_necrot_fac-like_cat"/>
</dbReference>
<evidence type="ECO:0000313" key="9">
    <source>
        <dbReference type="EMBL" id="PZQ43884.1"/>
    </source>
</evidence>
<dbReference type="AlphaFoldDB" id="A0A2W5MSZ3"/>
<comment type="catalytic activity">
    <reaction evidence="7">
        <text>adenosine + phosphate = alpha-D-ribose 1-phosphate + adenine</text>
        <dbReference type="Rhea" id="RHEA:27642"/>
        <dbReference type="ChEBI" id="CHEBI:16335"/>
        <dbReference type="ChEBI" id="CHEBI:16708"/>
        <dbReference type="ChEBI" id="CHEBI:43474"/>
        <dbReference type="ChEBI" id="CHEBI:57720"/>
        <dbReference type="EC" id="2.4.2.1"/>
    </reaction>
    <physiologicalReaction direction="left-to-right" evidence="7">
        <dbReference type="Rhea" id="RHEA:27643"/>
    </physiologicalReaction>
</comment>
<dbReference type="InterPro" id="IPR038371">
    <property type="entry name" value="Cu_polyphenol_OxRdtase_sf"/>
</dbReference>
<organism evidence="9 10">
    <name type="scientific">Micavibrio aeruginosavorus</name>
    <dbReference type="NCBI Taxonomy" id="349221"/>
    <lineage>
        <taxon>Bacteria</taxon>
        <taxon>Pseudomonadati</taxon>
        <taxon>Bdellovibrionota</taxon>
        <taxon>Bdellovibrionia</taxon>
        <taxon>Bdellovibrionales</taxon>
        <taxon>Pseudobdellovibrionaceae</taxon>
        <taxon>Micavibrio</taxon>
    </lineage>
</organism>
<proteinExistence type="inferred from homology"/>
<evidence type="ECO:0000256" key="3">
    <source>
        <dbReference type="ARBA" id="ARBA00022679"/>
    </source>
</evidence>
<protein>
    <submittedName>
        <fullName evidence="9">Polyphenol oxidase</fullName>
    </submittedName>
</protein>
<keyword evidence="3" id="KW-0808">Transferase</keyword>
<evidence type="ECO:0000313" key="10">
    <source>
        <dbReference type="Proteomes" id="UP000249417"/>
    </source>
</evidence>
<evidence type="ECO:0000256" key="2">
    <source>
        <dbReference type="ARBA" id="ARBA00007353"/>
    </source>
</evidence>
<comment type="catalytic activity">
    <reaction evidence="8">
        <text>S-methyl-5'-thioadenosine + phosphate = 5-(methylsulfanyl)-alpha-D-ribose 1-phosphate + adenine</text>
        <dbReference type="Rhea" id="RHEA:11852"/>
        <dbReference type="ChEBI" id="CHEBI:16708"/>
        <dbReference type="ChEBI" id="CHEBI:17509"/>
        <dbReference type="ChEBI" id="CHEBI:43474"/>
        <dbReference type="ChEBI" id="CHEBI:58533"/>
        <dbReference type="EC" id="2.4.2.28"/>
    </reaction>
    <physiologicalReaction direction="left-to-right" evidence="8">
        <dbReference type="Rhea" id="RHEA:11853"/>
    </physiologicalReaction>
</comment>
<accession>A0A2W5MSZ3</accession>
<name>A0A2W5MSZ3_9BACT</name>
<comment type="caution">
    <text evidence="9">The sequence shown here is derived from an EMBL/GenBank/DDBJ whole genome shotgun (WGS) entry which is preliminary data.</text>
</comment>
<dbReference type="GO" id="GO:0046872">
    <property type="term" value="F:metal ion binding"/>
    <property type="evidence" value="ECO:0007669"/>
    <property type="project" value="UniProtKB-KW"/>
</dbReference>
<evidence type="ECO:0000256" key="5">
    <source>
        <dbReference type="ARBA" id="ARBA00022833"/>
    </source>
</evidence>
<comment type="catalytic activity">
    <reaction evidence="6">
        <text>adenosine + H2O + H(+) = inosine + NH4(+)</text>
        <dbReference type="Rhea" id="RHEA:24408"/>
        <dbReference type="ChEBI" id="CHEBI:15377"/>
        <dbReference type="ChEBI" id="CHEBI:15378"/>
        <dbReference type="ChEBI" id="CHEBI:16335"/>
        <dbReference type="ChEBI" id="CHEBI:17596"/>
        <dbReference type="ChEBI" id="CHEBI:28938"/>
        <dbReference type="EC" id="3.5.4.4"/>
    </reaction>
    <physiologicalReaction direction="left-to-right" evidence="6">
        <dbReference type="Rhea" id="RHEA:24409"/>
    </physiologicalReaction>
</comment>
<comment type="similarity">
    <text evidence="2">Belongs to the purine nucleoside phosphorylase YfiH/LACC1 family.</text>
</comment>
<evidence type="ECO:0000256" key="1">
    <source>
        <dbReference type="ARBA" id="ARBA00000553"/>
    </source>
</evidence>
<evidence type="ECO:0000256" key="4">
    <source>
        <dbReference type="ARBA" id="ARBA00022723"/>
    </source>
</evidence>
<comment type="catalytic activity">
    <reaction evidence="1">
        <text>inosine + phosphate = alpha-D-ribose 1-phosphate + hypoxanthine</text>
        <dbReference type="Rhea" id="RHEA:27646"/>
        <dbReference type="ChEBI" id="CHEBI:17368"/>
        <dbReference type="ChEBI" id="CHEBI:17596"/>
        <dbReference type="ChEBI" id="CHEBI:43474"/>
        <dbReference type="ChEBI" id="CHEBI:57720"/>
        <dbReference type="EC" id="2.4.2.1"/>
    </reaction>
    <physiologicalReaction direction="left-to-right" evidence="1">
        <dbReference type="Rhea" id="RHEA:27647"/>
    </physiologicalReaction>
</comment>
<evidence type="ECO:0000256" key="7">
    <source>
        <dbReference type="ARBA" id="ARBA00048968"/>
    </source>
</evidence>
<dbReference type="Pfam" id="PF02578">
    <property type="entry name" value="Cu-oxidase_4"/>
    <property type="match status" value="1"/>
</dbReference>
<feature type="non-terminal residue" evidence="9">
    <location>
        <position position="109"/>
    </location>
</feature>
<dbReference type="EMBL" id="QFQB01000123">
    <property type="protein sequence ID" value="PZQ43884.1"/>
    <property type="molecule type" value="Genomic_DNA"/>
</dbReference>
<keyword evidence="5" id="KW-0862">Zinc</keyword>
<dbReference type="GO" id="GO:0017061">
    <property type="term" value="F:S-methyl-5-thioadenosine phosphorylase activity"/>
    <property type="evidence" value="ECO:0007669"/>
    <property type="project" value="UniProtKB-EC"/>
</dbReference>
<dbReference type="SUPFAM" id="SSF64438">
    <property type="entry name" value="CNF1/YfiH-like putative cysteine hydrolases"/>
    <property type="match status" value="1"/>
</dbReference>
<evidence type="ECO:0000256" key="6">
    <source>
        <dbReference type="ARBA" id="ARBA00047989"/>
    </source>
</evidence>
<keyword evidence="4" id="KW-0479">Metal-binding</keyword>
<evidence type="ECO:0000256" key="8">
    <source>
        <dbReference type="ARBA" id="ARBA00049893"/>
    </source>
</evidence>
<dbReference type="InterPro" id="IPR003730">
    <property type="entry name" value="Cu_polyphenol_OxRdtase"/>
</dbReference>
<reference evidence="9 10" key="1">
    <citation type="submission" date="2017-08" db="EMBL/GenBank/DDBJ databases">
        <title>Infants hospitalized years apart are colonized by the same room-sourced microbial strains.</title>
        <authorList>
            <person name="Brooks B."/>
            <person name="Olm M.R."/>
            <person name="Firek B.A."/>
            <person name="Baker R."/>
            <person name="Thomas B.C."/>
            <person name="Morowitz M.J."/>
            <person name="Banfield J.F."/>
        </authorList>
    </citation>
    <scope>NUCLEOTIDE SEQUENCE [LARGE SCALE GENOMIC DNA]</scope>
    <source>
        <strain evidence="9">S2_005_002_R2_29</strain>
    </source>
</reference>
<sequence length="109" mass="11575">MQAFKDNAFSSACADVASYGFYGREGGVSTGLYASLNCARGSNDVRESIEFNRSIVAKDMGCEGAEISTPWQCHTADCMLINQPYTQDARPVGDALVTDVAGLPIAILT</sequence>